<keyword evidence="1" id="KW-0732">Signal</keyword>
<reference evidence="3" key="1">
    <citation type="submission" date="2024-04" db="EMBL/GenBank/DDBJ databases">
        <title>Salinicola lusitanus LLJ914,a marine bacterium isolated from the Okinawa Trough.</title>
        <authorList>
            <person name="Li J."/>
        </authorList>
    </citation>
    <scope>NUCLEOTIDE SEQUENCE [LARGE SCALE GENOMIC DNA]</scope>
</reference>
<evidence type="ECO:0000256" key="1">
    <source>
        <dbReference type="SAM" id="SignalP"/>
    </source>
</evidence>
<evidence type="ECO:0000313" key="2">
    <source>
        <dbReference type="EMBL" id="KAK7877766.1"/>
    </source>
</evidence>
<evidence type="ECO:0008006" key="4">
    <source>
        <dbReference type="Google" id="ProtNLM"/>
    </source>
</evidence>
<name>A0AAW0MLZ1_9GOBI</name>
<dbReference type="AlphaFoldDB" id="A0AAW0MLZ1"/>
<organism evidence="2 3">
    <name type="scientific">Mugilogobius chulae</name>
    <name type="common">yellowstripe goby</name>
    <dbReference type="NCBI Taxonomy" id="88201"/>
    <lineage>
        <taxon>Eukaryota</taxon>
        <taxon>Metazoa</taxon>
        <taxon>Chordata</taxon>
        <taxon>Craniata</taxon>
        <taxon>Vertebrata</taxon>
        <taxon>Euteleostomi</taxon>
        <taxon>Actinopterygii</taxon>
        <taxon>Neopterygii</taxon>
        <taxon>Teleostei</taxon>
        <taxon>Neoteleostei</taxon>
        <taxon>Acanthomorphata</taxon>
        <taxon>Gobiaria</taxon>
        <taxon>Gobiiformes</taxon>
        <taxon>Gobioidei</taxon>
        <taxon>Gobiidae</taxon>
        <taxon>Gobionellinae</taxon>
        <taxon>Mugilogobius</taxon>
    </lineage>
</organism>
<protein>
    <recommendedName>
        <fullName evidence="4">C2 domain-containing protein</fullName>
    </recommendedName>
</protein>
<gene>
    <name evidence="2" type="ORF">WMY93_030580</name>
</gene>
<feature type="signal peptide" evidence="1">
    <location>
        <begin position="1"/>
        <end position="17"/>
    </location>
</feature>
<comment type="caution">
    <text evidence="2">The sequence shown here is derived from an EMBL/GenBank/DDBJ whole genome shotgun (WGS) entry which is preliminary data.</text>
</comment>
<keyword evidence="3" id="KW-1185">Reference proteome</keyword>
<accession>A0AAW0MLZ1</accession>
<dbReference type="EMBL" id="JBBPFD010000674">
    <property type="protein sequence ID" value="KAK7877766.1"/>
    <property type="molecule type" value="Genomic_DNA"/>
</dbReference>
<dbReference type="Proteomes" id="UP001460270">
    <property type="component" value="Unassembled WGS sequence"/>
</dbReference>
<evidence type="ECO:0000313" key="3">
    <source>
        <dbReference type="Proteomes" id="UP001460270"/>
    </source>
</evidence>
<proteinExistence type="predicted"/>
<feature type="chain" id="PRO_5043788280" description="C2 domain-containing protein" evidence="1">
    <location>
        <begin position="18"/>
        <end position="134"/>
    </location>
</feature>
<sequence length="134" mass="15425">MKIAVLLLLLQVVQVFCSVQYANCHGKKLIFTVTEVNLNKKTYQDIHGAPDLYLRTWFNGKRVKTTGFKYGHRVIFNYDFIIPKYISPRGVSVILSDGNSPIRDKNIISCAFNPFYAYNTCKNKYGTLQFKVKC</sequence>